<keyword evidence="1" id="KW-0732">Signal</keyword>
<proteinExistence type="predicted"/>
<dbReference type="AlphaFoldDB" id="A0AAU9JYL0"/>
<dbReference type="Proteomes" id="UP001162131">
    <property type="component" value="Unassembled WGS sequence"/>
</dbReference>
<reference evidence="2" key="1">
    <citation type="submission" date="2021-09" db="EMBL/GenBank/DDBJ databases">
        <authorList>
            <consortium name="AG Swart"/>
            <person name="Singh M."/>
            <person name="Singh A."/>
            <person name="Seah K."/>
            <person name="Emmerich C."/>
        </authorList>
    </citation>
    <scope>NUCLEOTIDE SEQUENCE</scope>
    <source>
        <strain evidence="2">ATCC30299</strain>
    </source>
</reference>
<keyword evidence="3" id="KW-1185">Reference proteome</keyword>
<comment type="caution">
    <text evidence="2">The sequence shown here is derived from an EMBL/GenBank/DDBJ whole genome shotgun (WGS) entry which is preliminary data.</text>
</comment>
<gene>
    <name evidence="2" type="ORF">BSTOLATCC_MIC39789</name>
</gene>
<dbReference type="EMBL" id="CAJZBQ010000039">
    <property type="protein sequence ID" value="CAG9326011.1"/>
    <property type="molecule type" value="Genomic_DNA"/>
</dbReference>
<feature type="signal peptide" evidence="1">
    <location>
        <begin position="1"/>
        <end position="21"/>
    </location>
</feature>
<organism evidence="2 3">
    <name type="scientific">Blepharisma stoltei</name>
    <dbReference type="NCBI Taxonomy" id="1481888"/>
    <lineage>
        <taxon>Eukaryota</taxon>
        <taxon>Sar</taxon>
        <taxon>Alveolata</taxon>
        <taxon>Ciliophora</taxon>
        <taxon>Postciliodesmatophora</taxon>
        <taxon>Heterotrichea</taxon>
        <taxon>Heterotrichida</taxon>
        <taxon>Blepharismidae</taxon>
        <taxon>Blepharisma</taxon>
    </lineage>
</organism>
<name>A0AAU9JYL0_9CILI</name>
<evidence type="ECO:0000313" key="2">
    <source>
        <dbReference type="EMBL" id="CAG9326011.1"/>
    </source>
</evidence>
<evidence type="ECO:0000313" key="3">
    <source>
        <dbReference type="Proteomes" id="UP001162131"/>
    </source>
</evidence>
<feature type="chain" id="PRO_5043739900" description="Dickkopf N-terminal cysteine-rich domain-containing protein" evidence="1">
    <location>
        <begin position="22"/>
        <end position="380"/>
    </location>
</feature>
<evidence type="ECO:0008006" key="4">
    <source>
        <dbReference type="Google" id="ProtNLM"/>
    </source>
</evidence>
<protein>
    <recommendedName>
        <fullName evidence="4">Dickkopf N-terminal cysteine-rich domain-containing protein</fullName>
    </recommendedName>
</protein>
<accession>A0AAU9JYL0</accession>
<evidence type="ECO:0000256" key="1">
    <source>
        <dbReference type="SAM" id="SignalP"/>
    </source>
</evidence>
<sequence>MAKSLSCFFLILFTLMHFAWGCFKYTCKTSEQVFLPETCIYNDNLTDTYYSRKCSDSKYQCVPDQTSSYQFNYSCSLPTPQHYSNNPGEFCKTSDDCSYALPCKDGICIGTAKGGECQNSGTCEPGTYCKDNICVPQIKIGESGCTSDYDCVNNAACNETSYNDPTKNTCYLYKSFKVHDPVAQCYNGKSMLCPYSICWEDFHNRVFYCTDLFSTVKGQGAECNPDEEDDSCESNPDSFFNPPYITGGNCQCSLNSQGTAHCSALPGDPASLQYNKIWTKWIESKDIFKCNTFSRTDSNCVKTYWSTKDYNAFVYYQTQLTMLNSIIGAEDCVLETMAENWLEIKNAYDGHGNNDDDSDGNSDSGAFALEISILIAVAIY</sequence>